<keyword evidence="3" id="KW-1185">Reference proteome</keyword>
<dbReference type="EMBL" id="JAHRHJ020000010">
    <property type="protein sequence ID" value="KAH9299544.1"/>
    <property type="molecule type" value="Genomic_DNA"/>
</dbReference>
<feature type="non-terminal residue" evidence="2">
    <location>
        <position position="64"/>
    </location>
</feature>
<feature type="non-terminal residue" evidence="2">
    <location>
        <position position="1"/>
    </location>
</feature>
<evidence type="ECO:0000313" key="3">
    <source>
        <dbReference type="Proteomes" id="UP000824469"/>
    </source>
</evidence>
<organism evidence="2 3">
    <name type="scientific">Taxus chinensis</name>
    <name type="common">Chinese yew</name>
    <name type="synonym">Taxus wallichiana var. chinensis</name>
    <dbReference type="NCBI Taxonomy" id="29808"/>
    <lineage>
        <taxon>Eukaryota</taxon>
        <taxon>Viridiplantae</taxon>
        <taxon>Streptophyta</taxon>
        <taxon>Embryophyta</taxon>
        <taxon>Tracheophyta</taxon>
        <taxon>Spermatophyta</taxon>
        <taxon>Pinopsida</taxon>
        <taxon>Pinidae</taxon>
        <taxon>Conifers II</taxon>
        <taxon>Cupressales</taxon>
        <taxon>Taxaceae</taxon>
        <taxon>Taxus</taxon>
    </lineage>
</organism>
<comment type="caution">
    <text evidence="2">The sequence shown here is derived from an EMBL/GenBank/DDBJ whole genome shotgun (WGS) entry which is preliminary data.</text>
</comment>
<reference evidence="2 3" key="1">
    <citation type="journal article" date="2021" name="Nat. Plants">
        <title>The Taxus genome provides insights into paclitaxel biosynthesis.</title>
        <authorList>
            <person name="Xiong X."/>
            <person name="Gou J."/>
            <person name="Liao Q."/>
            <person name="Li Y."/>
            <person name="Zhou Q."/>
            <person name="Bi G."/>
            <person name="Li C."/>
            <person name="Du R."/>
            <person name="Wang X."/>
            <person name="Sun T."/>
            <person name="Guo L."/>
            <person name="Liang H."/>
            <person name="Lu P."/>
            <person name="Wu Y."/>
            <person name="Zhang Z."/>
            <person name="Ro D.K."/>
            <person name="Shang Y."/>
            <person name="Huang S."/>
            <person name="Yan J."/>
        </authorList>
    </citation>
    <scope>NUCLEOTIDE SEQUENCE [LARGE SCALE GENOMIC DNA]</scope>
    <source>
        <strain evidence="2">Ta-2019</strain>
    </source>
</reference>
<dbReference type="Proteomes" id="UP000824469">
    <property type="component" value="Unassembled WGS sequence"/>
</dbReference>
<dbReference type="AlphaFoldDB" id="A0AA38FB98"/>
<evidence type="ECO:0000256" key="1">
    <source>
        <dbReference type="SAM" id="MobiDB-lite"/>
    </source>
</evidence>
<proteinExistence type="predicted"/>
<gene>
    <name evidence="2" type="ORF">KI387_031226</name>
</gene>
<feature type="region of interest" description="Disordered" evidence="1">
    <location>
        <begin position="1"/>
        <end position="28"/>
    </location>
</feature>
<protein>
    <submittedName>
        <fullName evidence="2">Uncharacterized protein</fullName>
    </submittedName>
</protein>
<accession>A0AA38FB98</accession>
<evidence type="ECO:0000313" key="2">
    <source>
        <dbReference type="EMBL" id="KAH9299544.1"/>
    </source>
</evidence>
<name>A0AA38FB98_TAXCH</name>
<sequence length="64" mass="6944">SRRADVSGHGIGARSVAMASGQDQRLDGVEGRRVPHLHVMRSTKMASLQCSPQGSLVLWTWVTD</sequence>